<dbReference type="InterPro" id="IPR007621">
    <property type="entry name" value="TPM_dom"/>
</dbReference>
<dbReference type="OrthoDB" id="458740at2"/>
<accession>U5DE47</accession>
<evidence type="ECO:0000259" key="3">
    <source>
        <dbReference type="Pfam" id="PF04536"/>
    </source>
</evidence>
<organism evidence="4 5">
    <name type="scientific">Rubidibacter lacunae KORDI 51-2</name>
    <dbReference type="NCBI Taxonomy" id="582515"/>
    <lineage>
        <taxon>Bacteria</taxon>
        <taxon>Bacillati</taxon>
        <taxon>Cyanobacteriota</taxon>
        <taxon>Cyanophyceae</taxon>
        <taxon>Oscillatoriophycideae</taxon>
        <taxon>Chroococcales</taxon>
        <taxon>Aphanothecaceae</taxon>
        <taxon>Rubidibacter</taxon>
    </lineage>
</organism>
<comment type="caution">
    <text evidence="4">The sequence shown here is derived from an EMBL/GenBank/DDBJ whole genome shotgun (WGS) entry which is preliminary data.</text>
</comment>
<keyword evidence="1" id="KW-1133">Transmembrane helix</keyword>
<dbReference type="Gene3D" id="3.10.310.50">
    <property type="match status" value="1"/>
</dbReference>
<dbReference type="PANTHER" id="PTHR30373">
    <property type="entry name" value="UPF0603 PROTEIN YGCG"/>
    <property type="match status" value="1"/>
</dbReference>
<feature type="signal peptide" evidence="2">
    <location>
        <begin position="1"/>
        <end position="28"/>
    </location>
</feature>
<keyword evidence="1" id="KW-0472">Membrane</keyword>
<dbReference type="RefSeq" id="WP_022604375.1">
    <property type="nucleotide sequence ID" value="NZ_ASSJ01000007.1"/>
</dbReference>
<gene>
    <name evidence="4" type="ORF">KR51_00004920</name>
</gene>
<dbReference type="eggNOG" id="COG1512">
    <property type="taxonomic scope" value="Bacteria"/>
</dbReference>
<keyword evidence="1" id="KW-0812">Transmembrane</keyword>
<evidence type="ECO:0000313" key="5">
    <source>
        <dbReference type="Proteomes" id="UP000016960"/>
    </source>
</evidence>
<dbReference type="NCBIfam" id="NF047379">
    <property type="entry name" value="photo_II_Psb32"/>
    <property type="match status" value="1"/>
</dbReference>
<dbReference type="InParanoid" id="U5DE47"/>
<dbReference type="Pfam" id="PF04536">
    <property type="entry name" value="TPM_phosphatase"/>
    <property type="match status" value="1"/>
</dbReference>
<evidence type="ECO:0000256" key="1">
    <source>
        <dbReference type="SAM" id="Phobius"/>
    </source>
</evidence>
<dbReference type="Proteomes" id="UP000016960">
    <property type="component" value="Unassembled WGS sequence"/>
</dbReference>
<dbReference type="EMBL" id="ASSJ01000007">
    <property type="protein sequence ID" value="ERN42778.1"/>
    <property type="molecule type" value="Genomic_DNA"/>
</dbReference>
<name>U5DE47_9CHRO</name>
<dbReference type="AlphaFoldDB" id="U5DE47"/>
<reference evidence="4 5" key="1">
    <citation type="submission" date="2013-05" db="EMBL/GenBank/DDBJ databases">
        <title>Draft genome sequence of Rubidibacter lacunae KORDI 51-2.</title>
        <authorList>
            <person name="Choi D.H."/>
            <person name="Noh J.H."/>
            <person name="Kwon K.-K."/>
            <person name="Lee J.-H."/>
            <person name="Ryu J.-Y."/>
        </authorList>
    </citation>
    <scope>NUCLEOTIDE SEQUENCE [LARGE SCALE GENOMIC DNA]</scope>
    <source>
        <strain evidence="4 5">KORDI 51-2</strain>
    </source>
</reference>
<protein>
    <submittedName>
        <fullName evidence="4">Beta-propeller domains of methanol dehydrogenase type</fullName>
    </submittedName>
</protein>
<evidence type="ECO:0000313" key="4">
    <source>
        <dbReference type="EMBL" id="ERN42778.1"/>
    </source>
</evidence>
<keyword evidence="2" id="KW-0732">Signal</keyword>
<dbReference type="PANTHER" id="PTHR30373:SF2">
    <property type="entry name" value="UPF0603 PROTEIN YGCG"/>
    <property type="match status" value="1"/>
</dbReference>
<sequence>MKYLPALRRAAATVACLLLSVLLATALAAPAGATSAAQIPDISRDATTWVADEAEALSRINEVRLGRRLQALADSTGTEVKVVVFRRLNYDVTIDDFADDLFERWYPTAALQANKVLLVMDTITNNAALRKGEGVTPLTDDLVQSLIADSIGVPIRAGNKYNEAFLGTTARLAAVLSGQADPGPPEDNIDIQVEGTFTAAEDTDTRTSTVWVVVLLVVATIVPMATYFAYVLLQD</sequence>
<proteinExistence type="predicted"/>
<evidence type="ECO:0000256" key="2">
    <source>
        <dbReference type="SAM" id="SignalP"/>
    </source>
</evidence>
<feature type="domain" description="TPM" evidence="3">
    <location>
        <begin position="50"/>
        <end position="174"/>
    </location>
</feature>
<keyword evidence="5" id="KW-1185">Reference proteome</keyword>
<feature type="transmembrane region" description="Helical" evidence="1">
    <location>
        <begin position="210"/>
        <end position="233"/>
    </location>
</feature>
<dbReference type="STRING" id="582515.KR51_00004920"/>
<feature type="chain" id="PRO_5004658757" evidence="2">
    <location>
        <begin position="29"/>
        <end position="235"/>
    </location>
</feature>